<dbReference type="Gene3D" id="3.30.460.20">
    <property type="entry name" value="CorA soluble domain-like"/>
    <property type="match status" value="1"/>
</dbReference>
<evidence type="ECO:0000256" key="6">
    <source>
        <dbReference type="SAM" id="Phobius"/>
    </source>
</evidence>
<dbReference type="Gene3D" id="1.20.58.340">
    <property type="entry name" value="Magnesium transport protein CorA, transmembrane region"/>
    <property type="match status" value="2"/>
</dbReference>
<evidence type="ECO:0000256" key="2">
    <source>
        <dbReference type="ARBA" id="ARBA00009765"/>
    </source>
</evidence>
<dbReference type="InterPro" id="IPR044089">
    <property type="entry name" value="Alr1-like"/>
</dbReference>
<dbReference type="GO" id="GO:0005886">
    <property type="term" value="C:plasma membrane"/>
    <property type="evidence" value="ECO:0007669"/>
    <property type="project" value="TreeGrafter"/>
</dbReference>
<dbReference type="PANTHER" id="PTHR21535:SF55">
    <property type="entry name" value="MAGNESIUM TRANSPORTER ALR1-RELATED"/>
    <property type="match status" value="1"/>
</dbReference>
<evidence type="ECO:0000256" key="5">
    <source>
        <dbReference type="ARBA" id="ARBA00023136"/>
    </source>
</evidence>
<comment type="caution">
    <text evidence="7">The sequence shown here is derived from an EMBL/GenBank/DDBJ whole genome shotgun (WGS) entry which is preliminary data.</text>
</comment>
<evidence type="ECO:0000256" key="1">
    <source>
        <dbReference type="ARBA" id="ARBA00004141"/>
    </source>
</evidence>
<dbReference type="InterPro" id="IPR045863">
    <property type="entry name" value="CorA_TM1_TM2"/>
</dbReference>
<feature type="transmembrane region" description="Helical" evidence="6">
    <location>
        <begin position="335"/>
        <end position="358"/>
    </location>
</feature>
<organism evidence="7 8">
    <name type="scientific">Thelonectria olida</name>
    <dbReference type="NCBI Taxonomy" id="1576542"/>
    <lineage>
        <taxon>Eukaryota</taxon>
        <taxon>Fungi</taxon>
        <taxon>Dikarya</taxon>
        <taxon>Ascomycota</taxon>
        <taxon>Pezizomycotina</taxon>
        <taxon>Sordariomycetes</taxon>
        <taxon>Hypocreomycetidae</taxon>
        <taxon>Hypocreales</taxon>
        <taxon>Nectriaceae</taxon>
        <taxon>Thelonectria</taxon>
    </lineage>
</organism>
<dbReference type="PANTHER" id="PTHR21535">
    <property type="entry name" value="MAGNESIUM AND COBALT TRANSPORT PROTEIN/MITOCHONDRIAL IMPORT INNER MEMBRANE TRANSLOCASE SUBUNIT TIM8"/>
    <property type="match status" value="1"/>
</dbReference>
<keyword evidence="3 6" id="KW-0812">Transmembrane</keyword>
<evidence type="ECO:0000256" key="4">
    <source>
        <dbReference type="ARBA" id="ARBA00022989"/>
    </source>
</evidence>
<feature type="transmembrane region" description="Helical" evidence="6">
    <location>
        <begin position="370"/>
        <end position="391"/>
    </location>
</feature>
<gene>
    <name evidence="7" type="ORF">B0T10DRAFT_136010</name>
</gene>
<evidence type="ECO:0000313" key="7">
    <source>
        <dbReference type="EMBL" id="KAH6884247.1"/>
    </source>
</evidence>
<dbReference type="CDD" id="cd12829">
    <property type="entry name" value="Alr1p-like"/>
    <property type="match status" value="1"/>
</dbReference>
<dbReference type="OrthoDB" id="29879at2759"/>
<keyword evidence="5 6" id="KW-0472">Membrane</keyword>
<keyword evidence="4 6" id="KW-1133">Transmembrane helix</keyword>
<dbReference type="SUPFAM" id="SSF143865">
    <property type="entry name" value="CorA soluble domain-like"/>
    <property type="match status" value="1"/>
</dbReference>
<comment type="similarity">
    <text evidence="2">Belongs to the CorA metal ion transporter (MIT) (TC 1.A.35) family.</text>
</comment>
<dbReference type="InterPro" id="IPR045861">
    <property type="entry name" value="CorA_cytoplasmic_dom"/>
</dbReference>
<name>A0A9P9APA2_9HYPO</name>
<dbReference type="AlphaFoldDB" id="A0A9P9APA2"/>
<dbReference type="SUPFAM" id="SSF144083">
    <property type="entry name" value="Magnesium transport protein CorA, transmembrane region"/>
    <property type="match status" value="1"/>
</dbReference>
<dbReference type="InterPro" id="IPR002523">
    <property type="entry name" value="MgTranspt_CorA/ZnTranspt_ZntB"/>
</dbReference>
<dbReference type="Pfam" id="PF01544">
    <property type="entry name" value="CorA"/>
    <property type="match status" value="1"/>
</dbReference>
<accession>A0A9P9APA2</accession>
<dbReference type="GO" id="GO:0015095">
    <property type="term" value="F:magnesium ion transmembrane transporter activity"/>
    <property type="evidence" value="ECO:0007669"/>
    <property type="project" value="InterPro"/>
</dbReference>
<evidence type="ECO:0000313" key="8">
    <source>
        <dbReference type="Proteomes" id="UP000777438"/>
    </source>
</evidence>
<protein>
    <submittedName>
        <fullName evidence="7">Uncharacterized protein</fullName>
    </submittedName>
</protein>
<evidence type="ECO:0000256" key="3">
    <source>
        <dbReference type="ARBA" id="ARBA00022692"/>
    </source>
</evidence>
<keyword evidence="8" id="KW-1185">Reference proteome</keyword>
<dbReference type="GO" id="GO:0010961">
    <property type="term" value="P:intracellular magnesium ion homeostasis"/>
    <property type="evidence" value="ECO:0007669"/>
    <property type="project" value="TreeGrafter"/>
</dbReference>
<sequence length="397" mass="44250">MSSHNMGRDDLATPLQVDLDLVHGLISRQQPQDLNKVTPDRTRNRGQFSFFSSVQGSIVERADLTSLFNARTASHDYYELPRSDDGFWWLDVSAPTKAQVDAICTAFGIHPLTAEDIGAQEGGEKVEIFPSYYFASFRSFKTVQEDDGVEYAPFNVYVVVFRTGALSFSFAPNNHALHVRSRIAATTNYPGLNSDWICYALIDDIVDSFVPPIHQLERDVDTIEDEVFVIRDADTRPFFKSMGQARNTSTALLRLLGDKADVLRRLTKRCDEASTAGTTTPRKDIGMNLDDVQDHVLTMTANLGHFETILGRAHSNYLATLRINKLSQDIKTNRFLGKITLVAGVCIPLQLIGSIWGMNVLVPFQTVDGLGPFFGICGFIALASMLMLSWAKWKKLV</sequence>
<dbReference type="EMBL" id="JAGPYM010000021">
    <property type="protein sequence ID" value="KAH6884247.1"/>
    <property type="molecule type" value="Genomic_DNA"/>
</dbReference>
<reference evidence="7 8" key="1">
    <citation type="journal article" date="2021" name="Nat. Commun.">
        <title>Genetic determinants of endophytism in the Arabidopsis root mycobiome.</title>
        <authorList>
            <person name="Mesny F."/>
            <person name="Miyauchi S."/>
            <person name="Thiergart T."/>
            <person name="Pickel B."/>
            <person name="Atanasova L."/>
            <person name="Karlsson M."/>
            <person name="Huettel B."/>
            <person name="Barry K.W."/>
            <person name="Haridas S."/>
            <person name="Chen C."/>
            <person name="Bauer D."/>
            <person name="Andreopoulos W."/>
            <person name="Pangilinan J."/>
            <person name="LaButti K."/>
            <person name="Riley R."/>
            <person name="Lipzen A."/>
            <person name="Clum A."/>
            <person name="Drula E."/>
            <person name="Henrissat B."/>
            <person name="Kohler A."/>
            <person name="Grigoriev I.V."/>
            <person name="Martin F.M."/>
            <person name="Hacquard S."/>
        </authorList>
    </citation>
    <scope>NUCLEOTIDE SEQUENCE [LARGE SCALE GENOMIC DNA]</scope>
    <source>
        <strain evidence="7 8">MPI-CAGE-CH-0241</strain>
    </source>
</reference>
<comment type="subcellular location">
    <subcellularLocation>
        <location evidence="1">Membrane</location>
        <topology evidence="1">Multi-pass membrane protein</topology>
    </subcellularLocation>
</comment>
<dbReference type="Proteomes" id="UP000777438">
    <property type="component" value="Unassembled WGS sequence"/>
</dbReference>
<proteinExistence type="inferred from homology"/>